<accession>A0A6I4J5D3</accession>
<dbReference type="RefSeq" id="WP_157028226.1">
    <property type="nucleotide sequence ID" value="NZ_WQMS01000016.1"/>
</dbReference>
<dbReference type="AlphaFoldDB" id="A0A6I4J5D3"/>
<gene>
    <name evidence="1" type="ORF">GON01_15450</name>
</gene>
<proteinExistence type="predicted"/>
<evidence type="ECO:0008006" key="3">
    <source>
        <dbReference type="Google" id="ProtNLM"/>
    </source>
</evidence>
<evidence type="ECO:0000313" key="2">
    <source>
        <dbReference type="Proteomes" id="UP000441389"/>
    </source>
</evidence>
<comment type="caution">
    <text evidence="1">The sequence shown here is derived from an EMBL/GenBank/DDBJ whole genome shotgun (WGS) entry which is preliminary data.</text>
</comment>
<name>A0A6I4J5D3_9SPHN</name>
<protein>
    <recommendedName>
        <fullName evidence="3">TniQ protein</fullName>
    </recommendedName>
</protein>
<reference evidence="1 2" key="1">
    <citation type="submission" date="2019-12" db="EMBL/GenBank/DDBJ databases">
        <authorList>
            <person name="Huq M.A."/>
        </authorList>
    </citation>
    <scope>NUCLEOTIDE SEQUENCE [LARGE SCALE GENOMIC DNA]</scope>
    <source>
        <strain evidence="1 2">MAH-20</strain>
    </source>
</reference>
<keyword evidence="2" id="KW-1185">Reference proteome</keyword>
<sequence length="625" mass="67970">MTDFAFIPCESFNGAVSRWADQVAGLEKLGEITSHAGVIYGHRQTAPFASPDHIRALAAAMNVDAAELLARATPRISAQVTGAQDRHNFFGTLIPSFLIAKNFRRYAPGAFARSLADPDIGTAYDRAIWHIRLFPFDIDTWEFLLDRCPSPDCNVRPGWQHTLGIDFCAACMADLKKASTSHVLEELRPQLELAVGLVHPDPIRRAASLAALPPILAEAGAATTLDLIMRLIPVVDPSMDTQIANNLKSPPAQLARAVAAAWKIVAGWPRTMNAMISTRIATRTARHSDGNAGRTLRFVALKRIADMPPALSPIVSAWRESISLQGPNRDQILESTRSITDAARIIGLGSGAVAGLRRSGILATIFVLDQNRAEPRFSTWEFEDLERRYGVRTPIDSARQPLGVSWHGVEQLVAMKLLQRETHPFFEARYGAMQIVASSVEALIDSIASSPTGDPTQCTLPLHSAMKAVGKRMKPWGPALAALLDGTLPYVVADRAAPLTRCILVQPVAKAFLRTLKFDPMDAALERITYATHMSKVEAGETLNLGFSQSIPLLSQIKTATGTKRKLVPVHYVLDLADIHISSTELAARRGVTTQRAYHDAIKAGIPDLGPGGFCRTAAEKAFFQ</sequence>
<organism evidence="1 2">
    <name type="scientific">Sphingomonas horti</name>
    <dbReference type="NCBI Taxonomy" id="2682842"/>
    <lineage>
        <taxon>Bacteria</taxon>
        <taxon>Pseudomonadati</taxon>
        <taxon>Pseudomonadota</taxon>
        <taxon>Alphaproteobacteria</taxon>
        <taxon>Sphingomonadales</taxon>
        <taxon>Sphingomonadaceae</taxon>
        <taxon>Sphingomonas</taxon>
    </lineage>
</organism>
<dbReference type="Proteomes" id="UP000441389">
    <property type="component" value="Unassembled WGS sequence"/>
</dbReference>
<evidence type="ECO:0000313" key="1">
    <source>
        <dbReference type="EMBL" id="MVO79328.1"/>
    </source>
</evidence>
<dbReference type="EMBL" id="WQMS01000016">
    <property type="protein sequence ID" value="MVO79328.1"/>
    <property type="molecule type" value="Genomic_DNA"/>
</dbReference>